<dbReference type="GO" id="GO:0005938">
    <property type="term" value="C:cell cortex"/>
    <property type="evidence" value="ECO:0007669"/>
    <property type="project" value="TreeGrafter"/>
</dbReference>
<dbReference type="GO" id="GO:0005634">
    <property type="term" value="C:nucleus"/>
    <property type="evidence" value="ECO:0007669"/>
    <property type="project" value="TreeGrafter"/>
</dbReference>
<gene>
    <name evidence="8" type="ORF">N323_02175</name>
</gene>
<proteinExistence type="predicted"/>
<dbReference type="SMART" id="SM00323">
    <property type="entry name" value="RasGAP"/>
    <property type="match status" value="1"/>
</dbReference>
<feature type="domain" description="WW" evidence="6">
    <location>
        <begin position="671"/>
        <end position="698"/>
    </location>
</feature>
<feature type="non-terminal residue" evidence="8">
    <location>
        <position position="1328"/>
    </location>
</feature>
<organism evidence="8 9">
    <name type="scientific">Cathartes aura</name>
    <name type="common">Turkey vulture</name>
    <name type="synonym">Vultur aura</name>
    <dbReference type="NCBI Taxonomy" id="43455"/>
    <lineage>
        <taxon>Eukaryota</taxon>
        <taxon>Metazoa</taxon>
        <taxon>Chordata</taxon>
        <taxon>Craniata</taxon>
        <taxon>Vertebrata</taxon>
        <taxon>Euteleostomi</taxon>
        <taxon>Archelosauria</taxon>
        <taxon>Archosauria</taxon>
        <taxon>Dinosauria</taxon>
        <taxon>Saurischia</taxon>
        <taxon>Theropoda</taxon>
        <taxon>Coelurosauria</taxon>
        <taxon>Aves</taxon>
        <taxon>Neognathae</taxon>
        <taxon>Neoaves</taxon>
        <taxon>Telluraves</taxon>
        <taxon>Accipitrimorphae</taxon>
        <taxon>Accipitriformes</taxon>
        <taxon>Cathartidae</taxon>
        <taxon>Cathartes</taxon>
    </lineage>
</organism>
<dbReference type="PROSITE" id="PS01159">
    <property type="entry name" value="WW_DOMAIN_1"/>
    <property type="match status" value="1"/>
</dbReference>
<dbReference type="PROSITE" id="PS50020">
    <property type="entry name" value="WW_DOMAIN_2"/>
    <property type="match status" value="1"/>
</dbReference>
<reference evidence="8 9" key="1">
    <citation type="submission" date="2014-04" db="EMBL/GenBank/DDBJ databases">
        <title>Genome evolution of avian class.</title>
        <authorList>
            <person name="Zhang G."/>
            <person name="Li C."/>
        </authorList>
    </citation>
    <scope>NUCLEOTIDE SEQUENCE [LARGE SCALE GENOMIC DNA]</scope>
    <source>
        <strain evidence="8">BGI_N323</strain>
    </source>
</reference>
<dbReference type="OrthoDB" id="775356at2759"/>
<sequence>FAAVLDNERLTAEEMDERRRQNVAYEYLCHLEEAKRWMEACLNEELPPTTELEEGLRNGVYLAKLGNFFSPKVVSVKKIYDREQTRYKATGLHFRHTDNVIQWLNAMAEIGLPKIFYPETTDIYDRKNMPRCIYCIHALSLYLFKLGLAPQIQDLYGKVDFTEEEISNMRLELEKYGIQMPAFSKIGGILANELSVDEAALHAAVIAINEAIDHQVPADTLMAMKNPNAMLINLDDQLESTYQDTLYRAKQDKMENAKNRIASENSERERDVYEELLTQAEIQGNINKVNTHAAISKIDLALERGDALALYEALATPALGLRGLLQENCDWYFKQFLSDRQQKQEAGLTGPLQKEELQLGVDAANRAAQQYQQRLAAVARINSAIQMGDAEKTVMEMMNPEAQLPEVYAFAADLYQRELATLQQQSPEGNLTHPELSVAVEMLSSVALINRALDSGDVNTVWKQLSSPVTGLTNIEDENSQRYIDDLMKLKAQTRAEGNEFITWNDIQSCVDRVNIVVHEEHERILAIGLINEALDEGDTKKTIQALQIPAAKLEGVAPKVAQHYQDTLLRAKREKAQDTQDETAVLWLDEIQDGIHRANKDTEESERFSLGILAINEAVDRGDVSQTLSALRSPDVGLYGVTPECAETYQRELSEVKRRKMAAGGNGSEWVKHWVRGGYHYYHNLRTKEGGWDEPAEFLQNDTQLSREEIQSTISGVTAAYNREQLWLANENLITKLQACCRGYLVRQEFNSRMNFLKKQVPAITCIQSQWRGYKQRKAYQIRLDYLRAQKDQVVKIQSMTRMYQARKRYRDRLQYFRNHINDVIKIQAFIRANKAREDYKTLINAENPPMAVVRKFVHLLDQSDQDFQEELELMKLREEVVTLIRSNQQLENDLNLMDIKIGLLVKNKITLQDVVSHSKKLTKKNKEQLSDMMMLNKQRGGLKALSKEKREKLEAYQHLFYLLQTNPTYLAKLIFQMPQNKSTKFMDSVIFTLYNYASNQREEYLLLRLFQTALQEEIKSKVDQIHEIVTGNPTVIKMVVSFNRGARGQNALRQILAPVVKEIIDDKSLNIKTDPVDIYKSWVNQMESQTGEASKLPYDVTPEQALNHEEVRTRLDASIRNMRTVTDKFLSAIVSSVDKIPYGMRFIAKVLKDSLHEKFPDAGEDELLKIVGNLLYYRYMNPAIVAPDAFDIIDLSAGGQLTTDQRRNLGSIAKMLQHAASNKMFMGDNAHLSIINEYLSQSYQKFRRFFQAACEVPELQDKFNIDEYSDLVTLTKPVIYISIGEIINTHTLLLDHQDAIAPEHNDPIHELLDDLGEVPTIESLIG</sequence>
<evidence type="ECO:0000259" key="5">
    <source>
        <dbReference type="PROSITE" id="PS50018"/>
    </source>
</evidence>
<dbReference type="CDD" id="cd21274">
    <property type="entry name" value="CH_IQGAP1"/>
    <property type="match status" value="1"/>
</dbReference>
<dbReference type="InterPro" id="IPR008936">
    <property type="entry name" value="Rho_GTPase_activation_prot"/>
</dbReference>
<feature type="coiled-coil region" evidence="4">
    <location>
        <begin position="247"/>
        <end position="283"/>
    </location>
</feature>
<dbReference type="SUPFAM" id="SSF48350">
    <property type="entry name" value="GTPase activation domain, GAP"/>
    <property type="match status" value="1"/>
</dbReference>
<feature type="coiled-coil region" evidence="4">
    <location>
        <begin position="152"/>
        <end position="179"/>
    </location>
</feature>
<dbReference type="Gene3D" id="1.20.5.190">
    <property type="match status" value="1"/>
</dbReference>
<dbReference type="Pfam" id="PF00616">
    <property type="entry name" value="RasGAP"/>
    <property type="match status" value="1"/>
</dbReference>
<dbReference type="Pfam" id="PF00612">
    <property type="entry name" value="IQ"/>
    <property type="match status" value="4"/>
</dbReference>
<dbReference type="SMART" id="SM00456">
    <property type="entry name" value="WW"/>
    <property type="match status" value="1"/>
</dbReference>
<dbReference type="Gene3D" id="1.10.418.10">
    <property type="entry name" value="Calponin-like domain"/>
    <property type="match status" value="1"/>
</dbReference>
<dbReference type="PANTHER" id="PTHR14149:SF15">
    <property type="entry name" value="RAS GTPASE-ACTIVATING-LIKE PROTEIN IQGAP1"/>
    <property type="match status" value="1"/>
</dbReference>
<dbReference type="SMART" id="SM00015">
    <property type="entry name" value="IQ"/>
    <property type="match status" value="4"/>
</dbReference>
<dbReference type="PROSITE" id="PS00509">
    <property type="entry name" value="RAS_GTPASE_ACTIV_1"/>
    <property type="match status" value="1"/>
</dbReference>
<evidence type="ECO:0000259" key="7">
    <source>
        <dbReference type="PROSITE" id="PS50021"/>
    </source>
</evidence>
<dbReference type="InterPro" id="IPR001936">
    <property type="entry name" value="RasGAP_dom"/>
</dbReference>
<dbReference type="Gene3D" id="4.10.270.10">
    <property type="entry name" value="Myosin, subunit A"/>
    <property type="match status" value="1"/>
</dbReference>
<keyword evidence="9" id="KW-1185">Reference proteome</keyword>
<dbReference type="GO" id="GO:0005516">
    <property type="term" value="F:calmodulin binding"/>
    <property type="evidence" value="ECO:0007669"/>
    <property type="project" value="UniProtKB-KW"/>
</dbReference>
<dbReference type="PANTHER" id="PTHR14149">
    <property type="entry name" value="RAS GTPASE-ACTIVATING PROTEIN WITH IQ MOTIF"/>
    <property type="match status" value="1"/>
</dbReference>
<dbReference type="GO" id="GO:0010761">
    <property type="term" value="P:fibroblast migration"/>
    <property type="evidence" value="ECO:0007669"/>
    <property type="project" value="TreeGrafter"/>
</dbReference>
<dbReference type="GO" id="GO:0120025">
    <property type="term" value="C:plasma membrane bounded cell projection"/>
    <property type="evidence" value="ECO:0007669"/>
    <property type="project" value="UniProtKB-ARBA"/>
</dbReference>
<evidence type="ECO:0000313" key="8">
    <source>
        <dbReference type="EMBL" id="KFP50023.1"/>
    </source>
</evidence>
<keyword evidence="3" id="KW-0112">Calmodulin-binding</keyword>
<name>A0A091L3Z1_CATAU</name>
<evidence type="ECO:0000259" key="6">
    <source>
        <dbReference type="PROSITE" id="PS50020"/>
    </source>
</evidence>
<dbReference type="GO" id="GO:0051015">
    <property type="term" value="F:actin filament binding"/>
    <property type="evidence" value="ECO:0007669"/>
    <property type="project" value="TreeGrafter"/>
</dbReference>
<evidence type="ECO:0000256" key="1">
    <source>
        <dbReference type="ARBA" id="ARBA00022553"/>
    </source>
</evidence>
<dbReference type="InterPro" id="IPR027417">
    <property type="entry name" value="P-loop_NTPase"/>
</dbReference>
<dbReference type="GO" id="GO:0007173">
    <property type="term" value="P:epidermal growth factor receptor signaling pathway"/>
    <property type="evidence" value="ECO:0007669"/>
    <property type="project" value="TreeGrafter"/>
</dbReference>
<dbReference type="PROSITE" id="PS50018">
    <property type="entry name" value="RAS_GTPASE_ACTIV_2"/>
    <property type="match status" value="1"/>
</dbReference>
<feature type="domain" description="Calponin-homology (CH)" evidence="7">
    <location>
        <begin position="28"/>
        <end position="143"/>
    </location>
</feature>
<evidence type="ECO:0000256" key="3">
    <source>
        <dbReference type="ARBA" id="ARBA00022860"/>
    </source>
</evidence>
<dbReference type="SMART" id="SM00033">
    <property type="entry name" value="CH"/>
    <property type="match status" value="1"/>
</dbReference>
<feature type="domain" description="Ras-GAP" evidence="5">
    <location>
        <begin position="990"/>
        <end position="1223"/>
    </location>
</feature>
<keyword evidence="4" id="KW-0175">Coiled coil</keyword>
<dbReference type="SUPFAM" id="SSF52540">
    <property type="entry name" value="P-loop containing nucleoside triphosphate hydrolases"/>
    <property type="match status" value="1"/>
</dbReference>
<dbReference type="InterPro" id="IPR023152">
    <property type="entry name" value="RasGAP_CS"/>
</dbReference>
<dbReference type="GO" id="GO:1903479">
    <property type="term" value="P:mitotic actomyosin contractile ring assembly actin filament organization"/>
    <property type="evidence" value="ECO:0007669"/>
    <property type="project" value="TreeGrafter"/>
</dbReference>
<dbReference type="PROSITE" id="PS50096">
    <property type="entry name" value="IQ"/>
    <property type="match status" value="4"/>
</dbReference>
<dbReference type="GO" id="GO:0005096">
    <property type="term" value="F:GTPase activator activity"/>
    <property type="evidence" value="ECO:0007669"/>
    <property type="project" value="TreeGrafter"/>
</dbReference>
<keyword evidence="2" id="KW-0677">Repeat</keyword>
<accession>A0A091L3Z1</accession>
<dbReference type="InterPro" id="IPR001715">
    <property type="entry name" value="CH_dom"/>
</dbReference>
<dbReference type="Pfam" id="PF00307">
    <property type="entry name" value="CH"/>
    <property type="match status" value="1"/>
</dbReference>
<dbReference type="FunFam" id="4.10.270.10:FF:000003">
    <property type="entry name" value="IQ motif containing GTPase activating protein 1"/>
    <property type="match status" value="1"/>
</dbReference>
<keyword evidence="1" id="KW-0597">Phosphoprotein</keyword>
<feature type="non-terminal residue" evidence="8">
    <location>
        <position position="1"/>
    </location>
</feature>
<dbReference type="InterPro" id="IPR000048">
    <property type="entry name" value="IQ_motif_EF-hand-BS"/>
</dbReference>
<protein>
    <submittedName>
        <fullName evidence="8">Ras GTPase-activating-like IQGAP1</fullName>
    </submittedName>
</protein>
<evidence type="ECO:0000256" key="2">
    <source>
        <dbReference type="ARBA" id="ARBA00022737"/>
    </source>
</evidence>
<evidence type="ECO:0000256" key="4">
    <source>
        <dbReference type="SAM" id="Coils"/>
    </source>
</evidence>
<dbReference type="InterPro" id="IPR001202">
    <property type="entry name" value="WW_dom"/>
</dbReference>
<dbReference type="Gene3D" id="2.20.70.10">
    <property type="match status" value="1"/>
</dbReference>
<evidence type="ECO:0000313" key="9">
    <source>
        <dbReference type="Proteomes" id="UP000053745"/>
    </source>
</evidence>
<dbReference type="SUPFAM" id="SSF47576">
    <property type="entry name" value="Calponin-homology domain, CH-domain"/>
    <property type="match status" value="1"/>
</dbReference>
<dbReference type="InterPro" id="IPR036872">
    <property type="entry name" value="CH_dom_sf"/>
</dbReference>
<dbReference type="FunFam" id="1.10.506.10:FF:000004">
    <property type="entry name" value="IQ motif containing GTPase activating protein 1"/>
    <property type="match status" value="1"/>
</dbReference>
<dbReference type="FunFam" id="1.10.418.10:FF:000013">
    <property type="entry name" value="IQ motif containing GTPase activating protein 1"/>
    <property type="match status" value="1"/>
</dbReference>
<dbReference type="PROSITE" id="PS50021">
    <property type="entry name" value="CH"/>
    <property type="match status" value="1"/>
</dbReference>
<dbReference type="EMBL" id="KL293554">
    <property type="protein sequence ID" value="KFP50023.1"/>
    <property type="molecule type" value="Genomic_DNA"/>
</dbReference>
<dbReference type="Gene3D" id="1.10.506.10">
    <property type="entry name" value="GTPase Activation - p120gap, domain 1"/>
    <property type="match status" value="1"/>
</dbReference>
<dbReference type="CDD" id="cd00201">
    <property type="entry name" value="WW"/>
    <property type="match status" value="1"/>
</dbReference>
<dbReference type="Proteomes" id="UP000053745">
    <property type="component" value="Unassembled WGS sequence"/>
</dbReference>